<evidence type="ECO:0000313" key="2">
    <source>
        <dbReference type="Proteomes" id="UP000266067"/>
    </source>
</evidence>
<dbReference type="EMBL" id="QXFH01000064">
    <property type="protein sequence ID" value="RIV36306.1"/>
    <property type="molecule type" value="Genomic_DNA"/>
</dbReference>
<comment type="caution">
    <text evidence="1">The sequence shown here is derived from an EMBL/GenBank/DDBJ whole genome shotgun (WGS) entry which is preliminary data.</text>
</comment>
<dbReference type="AlphaFoldDB" id="A0A3A1NCW6"/>
<gene>
    <name evidence="1" type="ORF">D2V08_02955</name>
</gene>
<dbReference type="OrthoDB" id="1451048at2"/>
<dbReference type="Proteomes" id="UP000266067">
    <property type="component" value="Unassembled WGS sequence"/>
</dbReference>
<accession>A0A3A1NCW6</accession>
<organism evidence="1 2">
    <name type="scientific">Flagellimonas lutimaris</name>
    <dbReference type="NCBI Taxonomy" id="475082"/>
    <lineage>
        <taxon>Bacteria</taxon>
        <taxon>Pseudomonadati</taxon>
        <taxon>Bacteroidota</taxon>
        <taxon>Flavobacteriia</taxon>
        <taxon>Flavobacteriales</taxon>
        <taxon>Flavobacteriaceae</taxon>
        <taxon>Flagellimonas</taxon>
    </lineage>
</organism>
<reference evidence="1 2" key="1">
    <citation type="submission" date="2018-08" db="EMBL/GenBank/DDBJ databases">
        <title>Proposal of Muricauda 72 sp.nov. and Muricauda NH166 sp.nov., isolated from seawater.</title>
        <authorList>
            <person name="Cheng H."/>
            <person name="Wu Y.-H."/>
            <person name="Guo L.-L."/>
            <person name="Xu X.-W."/>
        </authorList>
    </citation>
    <scope>NUCLEOTIDE SEQUENCE [LARGE SCALE GENOMIC DNA]</scope>
    <source>
        <strain evidence="1 2">KCTC 22173</strain>
    </source>
</reference>
<evidence type="ECO:0000313" key="1">
    <source>
        <dbReference type="EMBL" id="RIV36306.1"/>
    </source>
</evidence>
<dbReference type="RefSeq" id="WP_119606619.1">
    <property type="nucleotide sequence ID" value="NZ_QXFH01000064.1"/>
</dbReference>
<protein>
    <submittedName>
        <fullName evidence="1">Uncharacterized protein</fullName>
    </submittedName>
</protein>
<dbReference type="PROSITE" id="PS51257">
    <property type="entry name" value="PROKAR_LIPOPROTEIN"/>
    <property type="match status" value="1"/>
</dbReference>
<sequence length="163" mass="18264">MPKNFLVLFITVLFISCKSDDDSIDLNCAAVLCAAVDDTIYLQFLNPENDADLLSDESIDANLIEIVNQKKQEIAFTVEEYPNMGTFLAIPVSTESFGQKSLTIDFDEGDSFTVDFETSFSEGGECCGPYTIVERFDIDNHSYDLMEPSQLPVFSKVYITNLY</sequence>
<name>A0A3A1NCW6_9FLAO</name>
<proteinExistence type="predicted"/>
<keyword evidence="2" id="KW-1185">Reference proteome</keyword>